<evidence type="ECO:0000313" key="2">
    <source>
        <dbReference type="EMBL" id="OWM80254.1"/>
    </source>
</evidence>
<dbReference type="AlphaFoldDB" id="A0A218X5P3"/>
<comment type="caution">
    <text evidence="2">The sequence shown here is derived from an EMBL/GenBank/DDBJ whole genome shotgun (WGS) entry which is preliminary data.</text>
</comment>
<feature type="compositionally biased region" description="Basic and acidic residues" evidence="1">
    <location>
        <begin position="39"/>
        <end position="58"/>
    </location>
</feature>
<organism evidence="2 4">
    <name type="scientific">Punica granatum</name>
    <name type="common">Pomegranate</name>
    <dbReference type="NCBI Taxonomy" id="22663"/>
    <lineage>
        <taxon>Eukaryota</taxon>
        <taxon>Viridiplantae</taxon>
        <taxon>Streptophyta</taxon>
        <taxon>Embryophyta</taxon>
        <taxon>Tracheophyta</taxon>
        <taxon>Spermatophyta</taxon>
        <taxon>Magnoliopsida</taxon>
        <taxon>eudicotyledons</taxon>
        <taxon>Gunneridae</taxon>
        <taxon>Pentapetalae</taxon>
        <taxon>rosids</taxon>
        <taxon>malvids</taxon>
        <taxon>Myrtales</taxon>
        <taxon>Lythraceae</taxon>
        <taxon>Punica</taxon>
    </lineage>
</organism>
<reference evidence="4" key="1">
    <citation type="journal article" date="2017" name="Plant J.">
        <title>The pomegranate (Punica granatum L.) genome and the genomics of punicalagin biosynthesis.</title>
        <authorList>
            <person name="Qin G."/>
            <person name="Xu C."/>
            <person name="Ming R."/>
            <person name="Tang H."/>
            <person name="Guyot R."/>
            <person name="Kramer E.M."/>
            <person name="Hu Y."/>
            <person name="Yi X."/>
            <person name="Qi Y."/>
            <person name="Xu X."/>
            <person name="Gao Z."/>
            <person name="Pan H."/>
            <person name="Jian J."/>
            <person name="Tian Y."/>
            <person name="Yue Z."/>
            <person name="Xu Y."/>
        </authorList>
    </citation>
    <scope>NUCLEOTIDE SEQUENCE [LARGE SCALE GENOMIC DNA]</scope>
    <source>
        <strain evidence="4">cv. Dabenzi</strain>
    </source>
</reference>
<evidence type="ECO:0000313" key="5">
    <source>
        <dbReference type="Proteomes" id="UP000233551"/>
    </source>
</evidence>
<dbReference type="EMBL" id="MTKT01002229">
    <property type="protein sequence ID" value="OWM80254.1"/>
    <property type="molecule type" value="Genomic_DNA"/>
</dbReference>
<evidence type="ECO:0000256" key="1">
    <source>
        <dbReference type="SAM" id="MobiDB-lite"/>
    </source>
</evidence>
<dbReference type="Proteomes" id="UP000233551">
    <property type="component" value="Unassembled WGS sequence"/>
</dbReference>
<name>A0A218X5P3_PUNGR</name>
<accession>A0A218X5P3</accession>
<dbReference type="Proteomes" id="UP000197138">
    <property type="component" value="Unassembled WGS sequence"/>
</dbReference>
<protein>
    <submittedName>
        <fullName evidence="2">Uncharacterized protein</fullName>
    </submittedName>
</protein>
<reference evidence="3 5" key="3">
    <citation type="submission" date="2017-11" db="EMBL/GenBank/DDBJ databases">
        <title>De-novo sequencing of pomegranate (Punica granatum L.) genome.</title>
        <authorList>
            <person name="Akparov Z."/>
            <person name="Amiraslanov A."/>
            <person name="Hajiyeva S."/>
            <person name="Abbasov M."/>
            <person name="Kaur K."/>
            <person name="Hamwieh A."/>
            <person name="Solovyev V."/>
            <person name="Salamov A."/>
            <person name="Braich B."/>
            <person name="Kosarev P."/>
            <person name="Mahmoud A."/>
            <person name="Hajiyev E."/>
            <person name="Babayeva S."/>
            <person name="Izzatullayeva V."/>
            <person name="Mammadov A."/>
            <person name="Mammadov A."/>
            <person name="Sharifova S."/>
            <person name="Ojaghi J."/>
            <person name="Eynullazada K."/>
            <person name="Bayramov B."/>
            <person name="Abdulazimova A."/>
            <person name="Shahmuradov I."/>
        </authorList>
    </citation>
    <scope>NUCLEOTIDE SEQUENCE [LARGE SCALE GENOMIC DNA]</scope>
    <source>
        <strain evidence="3">AG2017</strain>
        <strain evidence="5">cv. AG2017</strain>
        <tissue evidence="3">Leaf</tissue>
    </source>
</reference>
<proteinExistence type="predicted"/>
<gene>
    <name evidence="2" type="ORF">CDL15_Pgr019534</name>
    <name evidence="3" type="ORF">CRG98_043028</name>
</gene>
<reference evidence="2" key="2">
    <citation type="submission" date="2017-06" db="EMBL/GenBank/DDBJ databases">
        <title>The pomegranate genome and the genomics of punicalagin biosynthesis.</title>
        <authorList>
            <person name="Xu C."/>
        </authorList>
    </citation>
    <scope>NUCLEOTIDE SEQUENCE [LARGE SCALE GENOMIC DNA]</scope>
    <source>
        <tissue evidence="2">Fresh leaf</tissue>
    </source>
</reference>
<evidence type="ECO:0000313" key="3">
    <source>
        <dbReference type="EMBL" id="PKI36608.1"/>
    </source>
</evidence>
<dbReference type="EMBL" id="PGOL01004775">
    <property type="protein sequence ID" value="PKI36608.1"/>
    <property type="molecule type" value="Genomic_DNA"/>
</dbReference>
<evidence type="ECO:0000313" key="4">
    <source>
        <dbReference type="Proteomes" id="UP000197138"/>
    </source>
</evidence>
<feature type="region of interest" description="Disordered" evidence="1">
    <location>
        <begin position="34"/>
        <end position="58"/>
    </location>
</feature>
<sequence length="87" mass="10036">MTQLIEALCLSLNWVQPTWESHFLYAESRSVNGSGVELGPERRAGSMREGKGAEREGTWRRLEKKRERNVRESIRVMALEFGASRAW</sequence>
<keyword evidence="5" id="KW-1185">Reference proteome</keyword>